<feature type="domain" description="KOW" evidence="10">
    <location>
        <begin position="164"/>
        <end position="191"/>
    </location>
</feature>
<dbReference type="GO" id="GO:0031564">
    <property type="term" value="P:transcription antitermination"/>
    <property type="evidence" value="ECO:0007669"/>
    <property type="project" value="UniProtKB-UniRule"/>
</dbReference>
<evidence type="ECO:0000256" key="2">
    <source>
        <dbReference type="ARBA" id="ARBA00022814"/>
    </source>
</evidence>
<dbReference type="SUPFAM" id="SSF50104">
    <property type="entry name" value="Translation proteins SH3-like domain"/>
    <property type="match status" value="1"/>
</dbReference>
<protein>
    <recommendedName>
        <fullName evidence="5 6">Transcription termination/antitermination protein NusG</fullName>
    </recommendedName>
</protein>
<reference evidence="11 12" key="1">
    <citation type="journal article" date="2019" name="Nat. Microbiol.">
        <title>Mediterranean grassland soil C-N compound turnover is dependent on rainfall and depth, and is mediated by genomically divergent microorganisms.</title>
        <authorList>
            <person name="Diamond S."/>
            <person name="Andeer P.F."/>
            <person name="Li Z."/>
            <person name="Crits-Christoph A."/>
            <person name="Burstein D."/>
            <person name="Anantharaman K."/>
            <person name="Lane K.R."/>
            <person name="Thomas B.C."/>
            <person name="Pan C."/>
            <person name="Northen T.R."/>
            <person name="Banfield J.F."/>
        </authorList>
    </citation>
    <scope>NUCLEOTIDE SEQUENCE [LARGE SCALE GENOMIC DNA]</scope>
    <source>
        <strain evidence="11">NP_8</strain>
    </source>
</reference>
<comment type="similarity">
    <text evidence="5 7">Belongs to the NusG family.</text>
</comment>
<dbReference type="InterPro" id="IPR043425">
    <property type="entry name" value="NusG-like"/>
</dbReference>
<evidence type="ECO:0000259" key="10">
    <source>
        <dbReference type="SMART" id="SM00739"/>
    </source>
</evidence>
<dbReference type="FunFam" id="2.30.30.30:FF:000002">
    <property type="entry name" value="Transcription termination/antitermination factor NusG"/>
    <property type="match status" value="1"/>
</dbReference>
<dbReference type="InterPro" id="IPR001062">
    <property type="entry name" value="Transcrpt_antiterm_NusG"/>
</dbReference>
<dbReference type="GO" id="GO:0005829">
    <property type="term" value="C:cytosol"/>
    <property type="evidence" value="ECO:0007669"/>
    <property type="project" value="UniProtKB-ARBA"/>
</dbReference>
<dbReference type="PANTHER" id="PTHR30265:SF2">
    <property type="entry name" value="TRANSCRIPTION TERMINATION_ANTITERMINATION PROTEIN NUSG"/>
    <property type="match status" value="1"/>
</dbReference>
<evidence type="ECO:0000256" key="4">
    <source>
        <dbReference type="ARBA" id="ARBA00023163"/>
    </source>
</evidence>
<keyword evidence="3 5" id="KW-0805">Transcription regulation</keyword>
<dbReference type="CDD" id="cd09891">
    <property type="entry name" value="NGN_Bact_1"/>
    <property type="match status" value="1"/>
</dbReference>
<name>A0A537IUH5_9BACT</name>
<evidence type="ECO:0000259" key="9">
    <source>
        <dbReference type="SMART" id="SM00738"/>
    </source>
</evidence>
<evidence type="ECO:0000313" key="12">
    <source>
        <dbReference type="Proteomes" id="UP000318834"/>
    </source>
</evidence>
<dbReference type="Gene3D" id="3.30.70.940">
    <property type="entry name" value="NusG, N-terminal domain"/>
    <property type="match status" value="1"/>
</dbReference>
<dbReference type="InterPro" id="IPR005824">
    <property type="entry name" value="KOW"/>
</dbReference>
<dbReference type="PRINTS" id="PR00338">
    <property type="entry name" value="NUSGTNSCPFCT"/>
</dbReference>
<gene>
    <name evidence="5 11" type="primary">nusG</name>
    <name evidence="11" type="ORF">E6H05_07225</name>
</gene>
<dbReference type="GO" id="GO:0032784">
    <property type="term" value="P:regulation of DNA-templated transcription elongation"/>
    <property type="evidence" value="ECO:0007669"/>
    <property type="project" value="InterPro"/>
</dbReference>
<dbReference type="PANTHER" id="PTHR30265">
    <property type="entry name" value="RHO-INTERACTING TRANSCRIPTION TERMINATION FACTOR NUSG"/>
    <property type="match status" value="1"/>
</dbReference>
<dbReference type="NCBIfam" id="TIGR00922">
    <property type="entry name" value="nusG"/>
    <property type="match status" value="1"/>
</dbReference>
<dbReference type="FunFam" id="3.30.70.940:FF:000002">
    <property type="entry name" value="Transcription termination/antitermination protein NusG"/>
    <property type="match status" value="1"/>
</dbReference>
<dbReference type="InterPro" id="IPR014722">
    <property type="entry name" value="Rib_uL2_dom2"/>
</dbReference>
<feature type="region of interest" description="Disordered" evidence="8">
    <location>
        <begin position="13"/>
        <end position="41"/>
    </location>
</feature>
<dbReference type="InterPro" id="IPR036735">
    <property type="entry name" value="NGN_dom_sf"/>
</dbReference>
<feature type="domain" description="NusG-like N-terminal" evidence="9">
    <location>
        <begin position="44"/>
        <end position="154"/>
    </location>
</feature>
<keyword evidence="1 5" id="KW-0806">Transcription termination</keyword>
<evidence type="ECO:0000256" key="1">
    <source>
        <dbReference type="ARBA" id="ARBA00022472"/>
    </source>
</evidence>
<dbReference type="PROSITE" id="PS01014">
    <property type="entry name" value="NUSG"/>
    <property type="match status" value="1"/>
</dbReference>
<comment type="caution">
    <text evidence="11">The sequence shown here is derived from an EMBL/GenBank/DDBJ whole genome shotgun (WGS) entry which is preliminary data.</text>
</comment>
<dbReference type="HAMAP" id="MF_00948">
    <property type="entry name" value="NusG"/>
    <property type="match status" value="1"/>
</dbReference>
<dbReference type="EMBL" id="VBAP01000049">
    <property type="protein sequence ID" value="TMI74973.1"/>
    <property type="molecule type" value="Genomic_DNA"/>
</dbReference>
<accession>A0A537IUH5</accession>
<dbReference type="SMART" id="SM00738">
    <property type="entry name" value="NGN"/>
    <property type="match status" value="1"/>
</dbReference>
<dbReference type="InterPro" id="IPR047050">
    <property type="entry name" value="NGN"/>
</dbReference>
<dbReference type="Pfam" id="PF02357">
    <property type="entry name" value="NusG"/>
    <property type="match status" value="1"/>
</dbReference>
<dbReference type="Proteomes" id="UP000318834">
    <property type="component" value="Unassembled WGS sequence"/>
</dbReference>
<organism evidence="11 12">
    <name type="scientific">Candidatus Segetimicrobium genomatis</name>
    <dbReference type="NCBI Taxonomy" id="2569760"/>
    <lineage>
        <taxon>Bacteria</taxon>
        <taxon>Bacillati</taxon>
        <taxon>Candidatus Sysuimicrobiota</taxon>
        <taxon>Candidatus Sysuimicrobiia</taxon>
        <taxon>Candidatus Sysuimicrobiales</taxon>
        <taxon>Candidatus Segetimicrobiaceae</taxon>
        <taxon>Candidatus Segetimicrobium</taxon>
    </lineage>
</organism>
<keyword evidence="4 5" id="KW-0804">Transcription</keyword>
<evidence type="ECO:0000256" key="5">
    <source>
        <dbReference type="HAMAP-Rule" id="MF_00948"/>
    </source>
</evidence>
<proteinExistence type="inferred from homology"/>
<keyword evidence="2 5" id="KW-0889">Transcription antitermination</keyword>
<dbReference type="InterPro" id="IPR008991">
    <property type="entry name" value="Translation_prot_SH3-like_sf"/>
</dbReference>
<dbReference type="GO" id="GO:0006353">
    <property type="term" value="P:DNA-templated transcription termination"/>
    <property type="evidence" value="ECO:0007669"/>
    <property type="project" value="UniProtKB-UniRule"/>
</dbReference>
<dbReference type="Gene3D" id="2.30.30.30">
    <property type="match status" value="1"/>
</dbReference>
<dbReference type="SUPFAM" id="SSF82679">
    <property type="entry name" value="N-utilization substance G protein NusG, N-terminal domain"/>
    <property type="match status" value="1"/>
</dbReference>
<dbReference type="InterPro" id="IPR006645">
    <property type="entry name" value="NGN-like_dom"/>
</dbReference>
<dbReference type="SMART" id="SM00739">
    <property type="entry name" value="KOW"/>
    <property type="match status" value="1"/>
</dbReference>
<evidence type="ECO:0000256" key="6">
    <source>
        <dbReference type="NCBIfam" id="TIGR00922"/>
    </source>
</evidence>
<comment type="function">
    <text evidence="5 7">Participates in transcription elongation, termination and antitermination.</text>
</comment>
<evidence type="ECO:0000256" key="8">
    <source>
        <dbReference type="SAM" id="MobiDB-lite"/>
    </source>
</evidence>
<sequence length="218" mass="24739">MTEDPTVEQKIKEIFADEPAPEPAPAPEAAVAEAAEEAKPRDPRAKWFVIHTYSGYENKVRTNLERRMQSMRSQGGEKILEVLVPTEKEKEIKGGKRREVDRKIYPGYVLVEMIMDDDSWYVVRNTPGVTGFVGSGARPVPLEDQEVKRLLKQLRDETPKYRISFQKGSQVRITSGPFMDFTGVVDEVMVEKEKVRVLVSIFGRATPVELNFGQVEKV</sequence>
<dbReference type="Pfam" id="PF00467">
    <property type="entry name" value="KOW"/>
    <property type="match status" value="1"/>
</dbReference>
<dbReference type="CDD" id="cd06091">
    <property type="entry name" value="KOW_NusG"/>
    <property type="match status" value="1"/>
</dbReference>
<evidence type="ECO:0000256" key="3">
    <source>
        <dbReference type="ARBA" id="ARBA00023015"/>
    </source>
</evidence>
<evidence type="ECO:0000256" key="7">
    <source>
        <dbReference type="RuleBase" id="RU000538"/>
    </source>
</evidence>
<evidence type="ECO:0000313" key="11">
    <source>
        <dbReference type="EMBL" id="TMI74973.1"/>
    </source>
</evidence>
<dbReference type="InterPro" id="IPR015869">
    <property type="entry name" value="Transcrpt_antiterm_NusG_bac_CS"/>
</dbReference>
<dbReference type="AlphaFoldDB" id="A0A537IUH5"/>
<dbReference type="GO" id="GO:0006354">
    <property type="term" value="P:DNA-templated transcription elongation"/>
    <property type="evidence" value="ECO:0007669"/>
    <property type="project" value="UniProtKB-UniRule"/>
</dbReference>